<dbReference type="EMBL" id="PKLZ01000007">
    <property type="protein sequence ID" value="PLW82701.1"/>
    <property type="molecule type" value="Genomic_DNA"/>
</dbReference>
<dbReference type="PANTHER" id="PTHR21310:SF57">
    <property type="entry name" value="BLR2944 PROTEIN"/>
    <property type="match status" value="1"/>
</dbReference>
<dbReference type="CDD" id="cd05154">
    <property type="entry name" value="ACAD10_11_N-like"/>
    <property type="match status" value="1"/>
</dbReference>
<dbReference type="Proteomes" id="UP000234845">
    <property type="component" value="Unassembled WGS sequence"/>
</dbReference>
<dbReference type="InterPro" id="IPR011009">
    <property type="entry name" value="Kinase-like_dom_sf"/>
</dbReference>
<evidence type="ECO:0000313" key="2">
    <source>
        <dbReference type="EMBL" id="PLW82701.1"/>
    </source>
</evidence>
<dbReference type="InterPro" id="IPR041726">
    <property type="entry name" value="ACAD10_11_N"/>
</dbReference>
<dbReference type="AlphaFoldDB" id="A0A2N5Y2S0"/>
<dbReference type="Pfam" id="PF01636">
    <property type="entry name" value="APH"/>
    <property type="match status" value="1"/>
</dbReference>
<gene>
    <name evidence="2" type="ORF">CWI75_08955</name>
</gene>
<comment type="caution">
    <text evidence="2">The sequence shown here is derived from an EMBL/GenBank/DDBJ whole genome shotgun (WGS) entry which is preliminary data.</text>
</comment>
<keyword evidence="2" id="KW-0808">Transferase</keyword>
<dbReference type="SUPFAM" id="SSF56112">
    <property type="entry name" value="Protein kinase-like (PK-like)"/>
    <property type="match status" value="1"/>
</dbReference>
<reference evidence="3" key="1">
    <citation type="submission" date="2017-11" db="EMBL/GenBank/DDBJ databases">
        <title>The draft genome sequence of Chromatocurvus sp. F02.</title>
        <authorList>
            <person name="Du Z.-J."/>
            <person name="Chang Y.-Q."/>
        </authorList>
    </citation>
    <scope>NUCLEOTIDE SEQUENCE [LARGE SCALE GENOMIC DNA]</scope>
    <source>
        <strain evidence="3">F02</strain>
    </source>
</reference>
<dbReference type="Gene3D" id="3.90.1200.10">
    <property type="match status" value="1"/>
</dbReference>
<protein>
    <submittedName>
        <fullName evidence="2">Phosphotransferase family protein</fullName>
    </submittedName>
</protein>
<evidence type="ECO:0000259" key="1">
    <source>
        <dbReference type="Pfam" id="PF01636"/>
    </source>
</evidence>
<evidence type="ECO:0000313" key="3">
    <source>
        <dbReference type="Proteomes" id="UP000234845"/>
    </source>
</evidence>
<dbReference type="InterPro" id="IPR002575">
    <property type="entry name" value="Aminoglycoside_PTrfase"/>
</dbReference>
<feature type="domain" description="Aminoglycoside phosphotransferase" evidence="1">
    <location>
        <begin position="24"/>
        <end position="270"/>
    </location>
</feature>
<dbReference type="PANTHER" id="PTHR21310">
    <property type="entry name" value="AMINOGLYCOSIDE PHOSPHOTRANSFERASE-RELATED-RELATED"/>
    <property type="match status" value="1"/>
</dbReference>
<sequence length="331" mass="35716">MTAAALAAALTDNDDSGKGVIHTLKRLSGGANMETWAFDWEVDGETRPLILRRSPIDAVDSDSPLAQLPLTSEAALLPLAAAQGVPVPTVLRVLGEDTDLGPGYIMSREPGEALPGRILADERYAGAREQLAYQCGETLARIHRVAADTVPAAVPNQPLPERLAAQQALLDRYGNASPVHQLALNWLLDNAPEASRHCLLHGDFRNGNLLVDENGLVAVLDWELAHCGDPAEDLGYLCGNVWRFGRSDKPVGGFGDYASLLAGYRAVAGWAPDLDEIHYWEVYCALGWGLVCLTMVDLYRSGADTTLERAAVGRRNSESEMDLLLLLDGRL</sequence>
<accession>A0A2N5Y2S0</accession>
<keyword evidence="3" id="KW-1185">Reference proteome</keyword>
<organism evidence="2 3">
    <name type="scientific">Kineobactrum sediminis</name>
    <dbReference type="NCBI Taxonomy" id="1905677"/>
    <lineage>
        <taxon>Bacteria</taxon>
        <taxon>Pseudomonadati</taxon>
        <taxon>Pseudomonadota</taxon>
        <taxon>Gammaproteobacteria</taxon>
        <taxon>Cellvibrionales</taxon>
        <taxon>Halieaceae</taxon>
        <taxon>Kineobactrum</taxon>
    </lineage>
</organism>
<dbReference type="InterPro" id="IPR051678">
    <property type="entry name" value="AGP_Transferase"/>
</dbReference>
<dbReference type="GO" id="GO:0016740">
    <property type="term" value="F:transferase activity"/>
    <property type="evidence" value="ECO:0007669"/>
    <property type="project" value="UniProtKB-KW"/>
</dbReference>
<proteinExistence type="predicted"/>
<name>A0A2N5Y2S0_9GAMM</name>